<protein>
    <submittedName>
        <fullName evidence="5">Hydrolase TatD</fullName>
    </submittedName>
</protein>
<gene>
    <name evidence="5" type="ORF">A6X21_11350</name>
</gene>
<dbReference type="Pfam" id="PF01026">
    <property type="entry name" value="TatD_DNase"/>
    <property type="match status" value="1"/>
</dbReference>
<dbReference type="InterPro" id="IPR001130">
    <property type="entry name" value="TatD-like"/>
</dbReference>
<keyword evidence="3 5" id="KW-0378">Hydrolase</keyword>
<feature type="binding site" evidence="4">
    <location>
        <position position="10"/>
    </location>
    <ligand>
        <name>a divalent metal cation</name>
        <dbReference type="ChEBI" id="CHEBI:60240"/>
        <label>1</label>
    </ligand>
</feature>
<evidence type="ECO:0000313" key="6">
    <source>
        <dbReference type="Proteomes" id="UP000094828"/>
    </source>
</evidence>
<dbReference type="GO" id="GO:0004536">
    <property type="term" value="F:DNA nuclease activity"/>
    <property type="evidence" value="ECO:0007669"/>
    <property type="project" value="InterPro"/>
</dbReference>
<dbReference type="GO" id="GO:0016788">
    <property type="term" value="F:hydrolase activity, acting on ester bonds"/>
    <property type="evidence" value="ECO:0007669"/>
    <property type="project" value="InterPro"/>
</dbReference>
<dbReference type="PIRSF" id="PIRSF005902">
    <property type="entry name" value="DNase_TatD"/>
    <property type="match status" value="1"/>
</dbReference>
<keyword evidence="6" id="KW-1185">Reference proteome</keyword>
<evidence type="ECO:0000256" key="2">
    <source>
        <dbReference type="ARBA" id="ARBA00022723"/>
    </source>
</evidence>
<dbReference type="AlphaFoldDB" id="A0A1C3E6F8"/>
<keyword evidence="2 4" id="KW-0479">Metal-binding</keyword>
<feature type="binding site" evidence="4">
    <location>
        <position position="8"/>
    </location>
    <ligand>
        <name>a divalent metal cation</name>
        <dbReference type="ChEBI" id="CHEBI:60240"/>
        <label>1</label>
    </ligand>
</feature>
<evidence type="ECO:0000256" key="1">
    <source>
        <dbReference type="ARBA" id="ARBA00009275"/>
    </source>
</evidence>
<feature type="binding site" evidence="4">
    <location>
        <position position="130"/>
    </location>
    <ligand>
        <name>a divalent metal cation</name>
        <dbReference type="ChEBI" id="CHEBI:60240"/>
        <label>2</label>
    </ligand>
</feature>
<dbReference type="Proteomes" id="UP000094828">
    <property type="component" value="Unassembled WGS sequence"/>
</dbReference>
<dbReference type="InterPro" id="IPR015991">
    <property type="entry name" value="TatD/YcfH-like"/>
</dbReference>
<feature type="binding site" evidence="4">
    <location>
        <position position="156"/>
    </location>
    <ligand>
        <name>a divalent metal cation</name>
        <dbReference type="ChEBI" id="CHEBI:60240"/>
        <label>2</label>
    </ligand>
</feature>
<dbReference type="PANTHER" id="PTHR46124:SF2">
    <property type="entry name" value="D-AMINOACYL-TRNA DEACYLASE"/>
    <property type="match status" value="1"/>
</dbReference>
<dbReference type="GO" id="GO:0046872">
    <property type="term" value="F:metal ion binding"/>
    <property type="evidence" value="ECO:0007669"/>
    <property type="project" value="UniProtKB-KW"/>
</dbReference>
<feature type="binding site" evidence="4">
    <location>
        <position position="94"/>
    </location>
    <ligand>
        <name>a divalent metal cation</name>
        <dbReference type="ChEBI" id="CHEBI:60240"/>
        <label>1</label>
    </ligand>
</feature>
<dbReference type="InterPro" id="IPR032466">
    <property type="entry name" value="Metal_Hydrolase"/>
</dbReference>
<organism evidence="5 6">
    <name type="scientific">Planctopirus hydrillae</name>
    <dbReference type="NCBI Taxonomy" id="1841610"/>
    <lineage>
        <taxon>Bacteria</taxon>
        <taxon>Pseudomonadati</taxon>
        <taxon>Planctomycetota</taxon>
        <taxon>Planctomycetia</taxon>
        <taxon>Planctomycetales</taxon>
        <taxon>Planctomycetaceae</taxon>
        <taxon>Planctopirus</taxon>
    </lineage>
</organism>
<comment type="similarity">
    <text evidence="1">Belongs to the metallo-dependent hydrolases superfamily. TatD-type hydrolase family.</text>
</comment>
<dbReference type="InterPro" id="IPR018228">
    <property type="entry name" value="DNase_TatD-rel_CS"/>
</dbReference>
<dbReference type="FunFam" id="3.20.20.140:FF:000005">
    <property type="entry name" value="TatD family hydrolase"/>
    <property type="match status" value="1"/>
</dbReference>
<sequence>MDELFDTHCHLDEDAFLNERDDVIERAIALGVTRMLSIGTTLASSQRAIELAEREPHVRAAVGIHPNYCSGTQPTDWSEICQLARHPLVLAVGETGLDQYWKQTPIELQQDYFRRHIELSWEVKKPFIVHCRDAEPETLLLLEEMSRMAPLCGLMHSFAGSAETARKCLELGLYLSFSGMITYKRNEALLAVATEAPLDRILIETDAPYLAPVPLRGKRNEPAHVRYTLGKLADARQIDRHELATTTTANALRLLGWPAPLT</sequence>
<dbReference type="RefSeq" id="WP_068851188.1">
    <property type="nucleotide sequence ID" value="NZ_LYDR01000151.1"/>
</dbReference>
<dbReference type="Gene3D" id="3.20.20.140">
    <property type="entry name" value="Metal-dependent hydrolases"/>
    <property type="match status" value="1"/>
</dbReference>
<evidence type="ECO:0000313" key="5">
    <source>
        <dbReference type="EMBL" id="ODA28830.1"/>
    </source>
</evidence>
<accession>A0A1C3E6F8</accession>
<name>A0A1C3E6F8_9PLAN</name>
<feature type="binding site" evidence="4">
    <location>
        <position position="206"/>
    </location>
    <ligand>
        <name>a divalent metal cation</name>
        <dbReference type="ChEBI" id="CHEBI:60240"/>
        <label>1</label>
    </ligand>
</feature>
<evidence type="ECO:0000256" key="4">
    <source>
        <dbReference type="PIRSR" id="PIRSR005902-1"/>
    </source>
</evidence>
<proteinExistence type="inferred from homology"/>
<dbReference type="GO" id="GO:0005829">
    <property type="term" value="C:cytosol"/>
    <property type="evidence" value="ECO:0007669"/>
    <property type="project" value="TreeGrafter"/>
</dbReference>
<evidence type="ECO:0000256" key="3">
    <source>
        <dbReference type="ARBA" id="ARBA00022801"/>
    </source>
</evidence>
<dbReference type="PANTHER" id="PTHR46124">
    <property type="entry name" value="D-AMINOACYL-TRNA DEACYLASE"/>
    <property type="match status" value="1"/>
</dbReference>
<reference evidence="5 6" key="1">
    <citation type="submission" date="2016-05" db="EMBL/GenBank/DDBJ databases">
        <title>Genomic and physiological characterization of Planctopirus sp. isolated from fresh water lake.</title>
        <authorList>
            <person name="Subhash Y."/>
            <person name="Ramana C."/>
        </authorList>
    </citation>
    <scope>NUCLEOTIDE SEQUENCE [LARGE SCALE GENOMIC DNA]</scope>
    <source>
        <strain evidence="5 6">JC280</strain>
    </source>
</reference>
<comment type="caution">
    <text evidence="5">The sequence shown here is derived from an EMBL/GenBank/DDBJ whole genome shotgun (WGS) entry which is preliminary data.</text>
</comment>
<dbReference type="OrthoDB" id="9810005at2"/>
<dbReference type="STRING" id="1841610.A6X21_11350"/>
<dbReference type="SUPFAM" id="SSF51556">
    <property type="entry name" value="Metallo-dependent hydrolases"/>
    <property type="match status" value="1"/>
</dbReference>
<dbReference type="NCBIfam" id="TIGR00010">
    <property type="entry name" value="YchF/TatD family DNA exonuclease"/>
    <property type="match status" value="1"/>
</dbReference>
<dbReference type="PROSITE" id="PS01137">
    <property type="entry name" value="TATD_1"/>
    <property type="match status" value="1"/>
</dbReference>
<dbReference type="CDD" id="cd01310">
    <property type="entry name" value="TatD_DNAse"/>
    <property type="match status" value="1"/>
</dbReference>
<dbReference type="EMBL" id="LYDR01000151">
    <property type="protein sequence ID" value="ODA28830.1"/>
    <property type="molecule type" value="Genomic_DNA"/>
</dbReference>